<dbReference type="GO" id="GO:0003677">
    <property type="term" value="F:DNA binding"/>
    <property type="evidence" value="ECO:0007669"/>
    <property type="project" value="UniProtKB-KW"/>
</dbReference>
<dbReference type="GO" id="GO:0005694">
    <property type="term" value="C:chromosome"/>
    <property type="evidence" value="ECO:0007669"/>
    <property type="project" value="TreeGrafter"/>
</dbReference>
<keyword evidence="4" id="KW-0238">DNA-binding</keyword>
<dbReference type="InterPro" id="IPR003115">
    <property type="entry name" value="ParB_N"/>
</dbReference>
<evidence type="ECO:0000256" key="1">
    <source>
        <dbReference type="ARBA" id="ARBA00004453"/>
    </source>
</evidence>
<dbReference type="Gene3D" id="1.10.10.2830">
    <property type="match status" value="1"/>
</dbReference>
<evidence type="ECO:0000256" key="2">
    <source>
        <dbReference type="ARBA" id="ARBA00006295"/>
    </source>
</evidence>
<dbReference type="PANTHER" id="PTHR33375">
    <property type="entry name" value="CHROMOSOME-PARTITIONING PROTEIN PARB-RELATED"/>
    <property type="match status" value="1"/>
</dbReference>
<keyword evidence="3" id="KW-0159">Chromosome partition</keyword>
<dbReference type="Proteomes" id="UP000184089">
    <property type="component" value="Unassembled WGS sequence"/>
</dbReference>
<evidence type="ECO:0000256" key="3">
    <source>
        <dbReference type="ARBA" id="ARBA00022829"/>
    </source>
</evidence>
<dbReference type="InterPro" id="IPR004437">
    <property type="entry name" value="ParB/RepB/Spo0J"/>
</dbReference>
<accession>A0AAQ1MCJ4</accession>
<evidence type="ECO:0000256" key="4">
    <source>
        <dbReference type="ARBA" id="ARBA00023125"/>
    </source>
</evidence>
<dbReference type="FunFam" id="3.90.1530.30:FF:000001">
    <property type="entry name" value="Chromosome partitioning protein ParB"/>
    <property type="match status" value="1"/>
</dbReference>
<dbReference type="InterPro" id="IPR041468">
    <property type="entry name" value="HTH_ParB/Spo0J"/>
</dbReference>
<dbReference type="InterPro" id="IPR050336">
    <property type="entry name" value="Chromosome_partition/occlusion"/>
</dbReference>
<dbReference type="NCBIfam" id="TIGR00180">
    <property type="entry name" value="parB_part"/>
    <property type="match status" value="1"/>
</dbReference>
<dbReference type="Pfam" id="PF02195">
    <property type="entry name" value="ParB_N"/>
    <property type="match status" value="1"/>
</dbReference>
<dbReference type="RefSeq" id="WP_044992912.1">
    <property type="nucleotide sequence ID" value="NZ_FQVY01000002.1"/>
</dbReference>
<dbReference type="EMBL" id="FQVY01000002">
    <property type="protein sequence ID" value="SHF99321.1"/>
    <property type="molecule type" value="Genomic_DNA"/>
</dbReference>
<dbReference type="InterPro" id="IPR036086">
    <property type="entry name" value="ParB/Sulfiredoxin_sf"/>
</dbReference>
<comment type="caution">
    <text evidence="6">The sequence shown here is derived from an EMBL/GenBank/DDBJ whole genome shotgun (WGS) entry which is preliminary data.</text>
</comment>
<dbReference type="PANTHER" id="PTHR33375:SF1">
    <property type="entry name" value="CHROMOSOME-PARTITIONING PROTEIN PARB-RELATED"/>
    <property type="match status" value="1"/>
</dbReference>
<evidence type="ECO:0000259" key="5">
    <source>
        <dbReference type="SMART" id="SM00470"/>
    </source>
</evidence>
<comment type="subcellular location">
    <subcellularLocation>
        <location evidence="1">Cytoplasm</location>
        <location evidence="1">Nucleoid</location>
    </subcellularLocation>
</comment>
<dbReference type="SUPFAM" id="SSF110849">
    <property type="entry name" value="ParB/Sulfiredoxin"/>
    <property type="match status" value="1"/>
</dbReference>
<dbReference type="CDD" id="cd16393">
    <property type="entry name" value="SPO0J_N"/>
    <property type="match status" value="1"/>
</dbReference>
<evidence type="ECO:0000313" key="6">
    <source>
        <dbReference type="EMBL" id="SHF99321.1"/>
    </source>
</evidence>
<dbReference type="FunFam" id="1.10.10.2830:FF:000001">
    <property type="entry name" value="Chromosome partitioning protein ParB"/>
    <property type="match status" value="1"/>
</dbReference>
<dbReference type="Gene3D" id="3.90.1530.30">
    <property type="match status" value="1"/>
</dbReference>
<comment type="similarity">
    <text evidence="2">Belongs to the ParB family.</text>
</comment>
<dbReference type="GO" id="GO:0009295">
    <property type="term" value="C:nucleoid"/>
    <property type="evidence" value="ECO:0007669"/>
    <property type="project" value="UniProtKB-SubCell"/>
</dbReference>
<dbReference type="SUPFAM" id="SSF109709">
    <property type="entry name" value="KorB DNA-binding domain-like"/>
    <property type="match status" value="1"/>
</dbReference>
<protein>
    <submittedName>
        <fullName evidence="6">Chromosome partitioning protein, ParB family</fullName>
    </submittedName>
</protein>
<sequence length="274" mass="31049">MASLFSKNKVVGKVVDLPIEEIQANPAQPRMEFDAYELIGLSESIRQNGLLQPITVRKLEEGGYELISGERRLRASKLARFSTIHAIVVESSEEQSAVFALLENIQRQDLNCFEQARGIKKLMECWHVTQEETARRLGIAQSTLANKLRLLGLDREVQDCIVSQKLSERHARALLQVGKEKRLSVAQLVAQRHYSVVQTEDYIARMTAEDAATAARQRNRFIVKDVRIFLNTVDKAIDLMKQAGVDAQASTVKGEEYIEYNIRIPLKKREKESA</sequence>
<reference evidence="7" key="1">
    <citation type="submission" date="2016-11" db="EMBL/GenBank/DDBJ databases">
        <authorList>
            <person name="Jaros S."/>
            <person name="Januszkiewicz K."/>
            <person name="Wedrychowicz H."/>
        </authorList>
    </citation>
    <scope>NUCLEOTIDE SEQUENCE [LARGE SCALE GENOMIC DNA]</scope>
    <source>
        <strain evidence="7">DSM 4029</strain>
    </source>
</reference>
<name>A0AAQ1MCJ4_9FIRM</name>
<dbReference type="Pfam" id="PF17762">
    <property type="entry name" value="HTH_ParB"/>
    <property type="match status" value="1"/>
</dbReference>
<feature type="domain" description="ParB-like N-terminal" evidence="5">
    <location>
        <begin position="15"/>
        <end position="105"/>
    </location>
</feature>
<dbReference type="GO" id="GO:0007059">
    <property type="term" value="P:chromosome segregation"/>
    <property type="evidence" value="ECO:0007669"/>
    <property type="project" value="UniProtKB-KW"/>
</dbReference>
<organism evidence="6 7">
    <name type="scientific">Bittarella massiliensis</name>
    <name type="common">ex Durand et al. 2017</name>
    <dbReference type="NCBI Taxonomy" id="1720313"/>
    <lineage>
        <taxon>Bacteria</taxon>
        <taxon>Bacillati</taxon>
        <taxon>Bacillota</taxon>
        <taxon>Clostridia</taxon>
        <taxon>Eubacteriales</taxon>
        <taxon>Oscillospiraceae</taxon>
        <taxon>Bittarella (ex Durand et al. 2017)</taxon>
    </lineage>
</organism>
<gene>
    <name evidence="6" type="ORF">SAMN05444424_1072</name>
</gene>
<evidence type="ECO:0000313" key="7">
    <source>
        <dbReference type="Proteomes" id="UP000184089"/>
    </source>
</evidence>
<dbReference type="AlphaFoldDB" id="A0AAQ1MCJ4"/>
<dbReference type="SMART" id="SM00470">
    <property type="entry name" value="ParB"/>
    <property type="match status" value="1"/>
</dbReference>
<proteinExistence type="inferred from homology"/>